<organism evidence="2 3">
    <name type="scientific">Candidatus Nephthysia bennettiae</name>
    <dbReference type="NCBI Taxonomy" id="3127016"/>
    <lineage>
        <taxon>Bacteria</taxon>
        <taxon>Bacillati</taxon>
        <taxon>Candidatus Dormiibacterota</taxon>
        <taxon>Candidatus Dormibacteria</taxon>
        <taxon>Candidatus Dormibacterales</taxon>
        <taxon>Candidatus Dormibacteraceae</taxon>
        <taxon>Candidatus Nephthysia</taxon>
    </lineage>
</organism>
<evidence type="ECO:0000259" key="1">
    <source>
        <dbReference type="Pfam" id="PF00266"/>
    </source>
</evidence>
<dbReference type="Pfam" id="PF00266">
    <property type="entry name" value="Aminotran_5"/>
    <property type="match status" value="1"/>
</dbReference>
<dbReference type="GO" id="GO:0008483">
    <property type="term" value="F:transaminase activity"/>
    <property type="evidence" value="ECO:0007669"/>
    <property type="project" value="UniProtKB-KW"/>
</dbReference>
<dbReference type="RefSeq" id="WP_338202847.1">
    <property type="nucleotide sequence ID" value="NZ_JAEKNR010000149.1"/>
</dbReference>
<dbReference type="AlphaFoldDB" id="A0A934K5P9"/>
<keyword evidence="2" id="KW-0808">Transferase</keyword>
<gene>
    <name evidence="2" type="ORF">JF922_14920</name>
</gene>
<dbReference type="Proteomes" id="UP000612893">
    <property type="component" value="Unassembled WGS sequence"/>
</dbReference>
<sequence length="386" mass="42502">MDEPDWSSLRAEFPLLDRCIYLNACSLGPLPRAGREALARYATDWDREGTPVWYSTWMPLLARLRARLSQLLGAPDDSLALAPSVSVALTTLASCIPRDPAAGRLKVLIGELDFPTLGHQWLSRSDLDVEWVPSADGVGIPPAAFAEHLGTGVALVATTHLYYTTGYLQDVRALAEATHKAGAFLLVDGYQTVGCVPVDVSALDVDFYVGGCLKWLSGGPGTAFAYVRPELIEKLEPRGTGWFSTADPFSFSLQELDWAPDARRFETGTWPVPSHYAALAALDLILDRVGVEAICYRLRHFTGRILERCESAGVRTLTPHEPDRRCGVVTVECDRPEEVERALLADGVVVDSRPGRLRLSPHWCLNEDELERGLDLVLARVRDLRL</sequence>
<dbReference type="PANTHER" id="PTHR43586:SF15">
    <property type="entry name" value="BLR3095 PROTEIN"/>
    <property type="match status" value="1"/>
</dbReference>
<proteinExistence type="predicted"/>
<dbReference type="EMBL" id="JAEKNR010000149">
    <property type="protein sequence ID" value="MBJ7599354.1"/>
    <property type="molecule type" value="Genomic_DNA"/>
</dbReference>
<evidence type="ECO:0000313" key="3">
    <source>
        <dbReference type="Proteomes" id="UP000612893"/>
    </source>
</evidence>
<protein>
    <submittedName>
        <fullName evidence="2">Aminotransferase class V-fold PLP-dependent enzyme</fullName>
    </submittedName>
</protein>
<dbReference type="InterPro" id="IPR015421">
    <property type="entry name" value="PyrdxlP-dep_Trfase_major"/>
</dbReference>
<comment type="caution">
    <text evidence="2">The sequence shown here is derived from an EMBL/GenBank/DDBJ whole genome shotgun (WGS) entry which is preliminary data.</text>
</comment>
<reference evidence="2" key="1">
    <citation type="submission" date="2020-10" db="EMBL/GenBank/DDBJ databases">
        <title>Ca. Dormibacterota MAGs.</title>
        <authorList>
            <person name="Montgomery K."/>
        </authorList>
    </citation>
    <scope>NUCLEOTIDE SEQUENCE [LARGE SCALE GENOMIC DNA]</scope>
    <source>
        <strain evidence="2">SC8812_S17_10</strain>
    </source>
</reference>
<dbReference type="InterPro" id="IPR000192">
    <property type="entry name" value="Aminotrans_V_dom"/>
</dbReference>
<evidence type="ECO:0000313" key="2">
    <source>
        <dbReference type="EMBL" id="MBJ7599354.1"/>
    </source>
</evidence>
<dbReference type="Gene3D" id="3.40.640.10">
    <property type="entry name" value="Type I PLP-dependent aspartate aminotransferase-like (Major domain)"/>
    <property type="match status" value="1"/>
</dbReference>
<accession>A0A934K5P9</accession>
<keyword evidence="3" id="KW-1185">Reference proteome</keyword>
<feature type="domain" description="Aminotransferase class V" evidence="1">
    <location>
        <begin position="63"/>
        <end position="351"/>
    </location>
</feature>
<dbReference type="InterPro" id="IPR015424">
    <property type="entry name" value="PyrdxlP-dep_Trfase"/>
</dbReference>
<dbReference type="PANTHER" id="PTHR43586">
    <property type="entry name" value="CYSTEINE DESULFURASE"/>
    <property type="match status" value="1"/>
</dbReference>
<dbReference type="SUPFAM" id="SSF53383">
    <property type="entry name" value="PLP-dependent transferases"/>
    <property type="match status" value="1"/>
</dbReference>
<dbReference type="Gene3D" id="3.90.1150.10">
    <property type="entry name" value="Aspartate Aminotransferase, domain 1"/>
    <property type="match status" value="1"/>
</dbReference>
<keyword evidence="2" id="KW-0032">Aminotransferase</keyword>
<name>A0A934K5P9_9BACT</name>
<dbReference type="InterPro" id="IPR015422">
    <property type="entry name" value="PyrdxlP-dep_Trfase_small"/>
</dbReference>